<dbReference type="Proteomes" id="UP000235371">
    <property type="component" value="Unassembled WGS sequence"/>
</dbReference>
<keyword evidence="5" id="KW-1185">Reference proteome</keyword>
<dbReference type="AlphaFoldDB" id="A0A2J6TXE4"/>
<dbReference type="GeneID" id="36593657"/>
<dbReference type="STRING" id="1095630.A0A2J6TXE4"/>
<dbReference type="InterPro" id="IPR011059">
    <property type="entry name" value="Metal-dep_hydrolase_composite"/>
</dbReference>
<protein>
    <submittedName>
        <fullName evidence="4">Metallo-dependent hydrolase</fullName>
    </submittedName>
</protein>
<dbReference type="PANTHER" id="PTHR43794:SF11">
    <property type="entry name" value="AMIDOHYDROLASE-RELATED DOMAIN-CONTAINING PROTEIN"/>
    <property type="match status" value="1"/>
</dbReference>
<keyword evidence="2" id="KW-0175">Coiled coil</keyword>
<dbReference type="InParanoid" id="A0A2J6TXE4"/>
<name>A0A2J6TXE4_9HELO</name>
<reference evidence="4 5" key="1">
    <citation type="submission" date="2016-04" db="EMBL/GenBank/DDBJ databases">
        <title>A degradative enzymes factory behind the ericoid mycorrhizal symbiosis.</title>
        <authorList>
            <consortium name="DOE Joint Genome Institute"/>
            <person name="Martino E."/>
            <person name="Morin E."/>
            <person name="Grelet G."/>
            <person name="Kuo A."/>
            <person name="Kohler A."/>
            <person name="Daghino S."/>
            <person name="Barry K."/>
            <person name="Choi C."/>
            <person name="Cichocki N."/>
            <person name="Clum A."/>
            <person name="Copeland A."/>
            <person name="Hainaut M."/>
            <person name="Haridas S."/>
            <person name="Labutti K."/>
            <person name="Lindquist E."/>
            <person name="Lipzen A."/>
            <person name="Khouja H.-R."/>
            <person name="Murat C."/>
            <person name="Ohm R."/>
            <person name="Olson A."/>
            <person name="Spatafora J."/>
            <person name="Veneault-Fourrey C."/>
            <person name="Henrissat B."/>
            <person name="Grigoriev I."/>
            <person name="Martin F."/>
            <person name="Perotto S."/>
        </authorList>
    </citation>
    <scope>NUCLEOTIDE SEQUENCE [LARGE SCALE GENOMIC DNA]</scope>
    <source>
        <strain evidence="4 5">E</strain>
    </source>
</reference>
<evidence type="ECO:0000256" key="2">
    <source>
        <dbReference type="SAM" id="Coils"/>
    </source>
</evidence>
<dbReference type="Pfam" id="PF01979">
    <property type="entry name" value="Amidohydro_1"/>
    <property type="match status" value="1"/>
</dbReference>
<dbReference type="InterPro" id="IPR006680">
    <property type="entry name" value="Amidohydro-rel"/>
</dbReference>
<dbReference type="SUPFAM" id="SSF51338">
    <property type="entry name" value="Composite domain of metallo-dependent hydrolases"/>
    <property type="match status" value="2"/>
</dbReference>
<dbReference type="SUPFAM" id="SSF51556">
    <property type="entry name" value="Metallo-dependent hydrolases"/>
    <property type="match status" value="1"/>
</dbReference>
<evidence type="ECO:0000313" key="5">
    <source>
        <dbReference type="Proteomes" id="UP000235371"/>
    </source>
</evidence>
<dbReference type="Gene3D" id="2.30.40.10">
    <property type="entry name" value="Urease, subunit C, domain 1"/>
    <property type="match status" value="1"/>
</dbReference>
<gene>
    <name evidence="4" type="ORF">K444DRAFT_649534</name>
</gene>
<dbReference type="PANTHER" id="PTHR43794">
    <property type="entry name" value="AMINOHYDROLASE SSNA-RELATED"/>
    <property type="match status" value="1"/>
</dbReference>
<dbReference type="GO" id="GO:0016810">
    <property type="term" value="F:hydrolase activity, acting on carbon-nitrogen (but not peptide) bonds"/>
    <property type="evidence" value="ECO:0007669"/>
    <property type="project" value="InterPro"/>
</dbReference>
<feature type="domain" description="Amidohydrolase-related" evidence="3">
    <location>
        <begin position="60"/>
        <end position="428"/>
    </location>
</feature>
<evidence type="ECO:0000256" key="1">
    <source>
        <dbReference type="ARBA" id="ARBA00022801"/>
    </source>
</evidence>
<accession>A0A2J6TXE4</accession>
<evidence type="ECO:0000313" key="4">
    <source>
        <dbReference type="EMBL" id="PMD67699.1"/>
    </source>
</evidence>
<sequence>MTAVSNSVLLRGGHVLVFDKEKKATFSVLDVLVEGTVISKVGHHIPARPETKIIDASGKIVCPGFVDTHRHLWQSHLRTSVANQTLLEYCGHLLFGRALFYKPHDVYLAQLGAAAEAIHCGVTTVLDHSHIQLSEEHIQQCIRASIDSGLRSIYCFAPYGLPESINPLRFSDKPNELHQRQLHQFYKLSNQVPLGNLQNDGRVTLGLGYDGIEYRPVEDTKKLLEFAHDRGLPITFHDCRRHGMSAMKFLRENNLLSDTMVLSHFTFPLEEDFEAAKRHGVGISSTPESEMQMGHGWPEAFPAMRHGCKTGLGVDSSAICSGDLFSAMRMCLQMQRARDNHELACRNKIPKQLQATVDQVLYMATLGGAEAIHRESEIGSIGVGKRADIILISTDSPCMVAAGDPAAALVLHASPSDVEHVIINGEVVKENGKLLRVDWSTLKHELRENMKELEESYKSADWSRNTDEMVDAWKMTDKLE</sequence>
<dbReference type="OrthoDB" id="194468at2759"/>
<dbReference type="RefSeq" id="XP_024744603.1">
    <property type="nucleotide sequence ID" value="XM_024885580.1"/>
</dbReference>
<keyword evidence="1 4" id="KW-0378">Hydrolase</keyword>
<evidence type="ECO:0000259" key="3">
    <source>
        <dbReference type="Pfam" id="PF01979"/>
    </source>
</evidence>
<organism evidence="4 5">
    <name type="scientific">Hyaloscypha bicolor E</name>
    <dbReference type="NCBI Taxonomy" id="1095630"/>
    <lineage>
        <taxon>Eukaryota</taxon>
        <taxon>Fungi</taxon>
        <taxon>Dikarya</taxon>
        <taxon>Ascomycota</taxon>
        <taxon>Pezizomycotina</taxon>
        <taxon>Leotiomycetes</taxon>
        <taxon>Helotiales</taxon>
        <taxon>Hyaloscyphaceae</taxon>
        <taxon>Hyaloscypha</taxon>
        <taxon>Hyaloscypha bicolor</taxon>
    </lineage>
</organism>
<feature type="coiled-coil region" evidence="2">
    <location>
        <begin position="436"/>
        <end position="463"/>
    </location>
</feature>
<dbReference type="InterPro" id="IPR032466">
    <property type="entry name" value="Metal_Hydrolase"/>
</dbReference>
<dbReference type="EMBL" id="KZ613740">
    <property type="protein sequence ID" value="PMD67699.1"/>
    <property type="molecule type" value="Genomic_DNA"/>
</dbReference>
<dbReference type="InterPro" id="IPR050287">
    <property type="entry name" value="MTA/SAH_deaminase"/>
</dbReference>
<dbReference type="Gene3D" id="3.20.20.140">
    <property type="entry name" value="Metal-dependent hydrolases"/>
    <property type="match status" value="1"/>
</dbReference>
<proteinExistence type="predicted"/>